<name>A0ACC2APF7_DIPCM</name>
<proteinExistence type="predicted"/>
<sequence>MSVGLRALFKDAFVRYENANFYTGGLPFEIIVDPISSHAPAPTPSPTSSGQHAKRKSSGHASVPIILGTIIGGTTLIAIFIFILFICIKNRNPKVLVIVEESTTETHFFKGCLMVSYKSLKDATRNFHKENKLGQGGFGVVYKGTLYDGSEAAIKLLSQGSMQGNEEILNEVVIITSIQHKNLVKLKGCCIEGDARLLVYEYLEQKSLDFSLFGMHRLDWETRYNIIVGIARGLEYLHEESEPRILHRDIKLSNILLDKSFQPKISDFGLARFISDDQSSIETLRMAGTRYV</sequence>
<accession>A0ACC2APF7</accession>
<protein>
    <submittedName>
        <fullName evidence="1">Uncharacterized protein</fullName>
    </submittedName>
</protein>
<dbReference type="EMBL" id="CM055111">
    <property type="protein sequence ID" value="KAJ7519424.1"/>
    <property type="molecule type" value="Genomic_DNA"/>
</dbReference>
<keyword evidence="2" id="KW-1185">Reference proteome</keyword>
<gene>
    <name evidence="1" type="ORF">O6H91_20G037700</name>
</gene>
<organism evidence="1 2">
    <name type="scientific">Diphasiastrum complanatum</name>
    <name type="common">Issler's clubmoss</name>
    <name type="synonym">Lycopodium complanatum</name>
    <dbReference type="NCBI Taxonomy" id="34168"/>
    <lineage>
        <taxon>Eukaryota</taxon>
        <taxon>Viridiplantae</taxon>
        <taxon>Streptophyta</taxon>
        <taxon>Embryophyta</taxon>
        <taxon>Tracheophyta</taxon>
        <taxon>Lycopodiopsida</taxon>
        <taxon>Lycopodiales</taxon>
        <taxon>Lycopodiaceae</taxon>
        <taxon>Lycopodioideae</taxon>
        <taxon>Diphasiastrum</taxon>
    </lineage>
</organism>
<comment type="caution">
    <text evidence="1">The sequence shown here is derived from an EMBL/GenBank/DDBJ whole genome shotgun (WGS) entry which is preliminary data.</text>
</comment>
<evidence type="ECO:0000313" key="2">
    <source>
        <dbReference type="Proteomes" id="UP001162992"/>
    </source>
</evidence>
<evidence type="ECO:0000313" key="1">
    <source>
        <dbReference type="EMBL" id="KAJ7519424.1"/>
    </source>
</evidence>
<dbReference type="Proteomes" id="UP001162992">
    <property type="component" value="Chromosome 20"/>
</dbReference>
<reference evidence="2" key="1">
    <citation type="journal article" date="2024" name="Proc. Natl. Acad. Sci. U.S.A.">
        <title>Extraordinary preservation of gene collinearity over three hundred million years revealed in homosporous lycophytes.</title>
        <authorList>
            <person name="Li C."/>
            <person name="Wickell D."/>
            <person name="Kuo L.Y."/>
            <person name="Chen X."/>
            <person name="Nie B."/>
            <person name="Liao X."/>
            <person name="Peng D."/>
            <person name="Ji J."/>
            <person name="Jenkins J."/>
            <person name="Williams M."/>
            <person name="Shu S."/>
            <person name="Plott C."/>
            <person name="Barry K."/>
            <person name="Rajasekar S."/>
            <person name="Grimwood J."/>
            <person name="Han X."/>
            <person name="Sun S."/>
            <person name="Hou Z."/>
            <person name="He W."/>
            <person name="Dai G."/>
            <person name="Sun C."/>
            <person name="Schmutz J."/>
            <person name="Leebens-Mack J.H."/>
            <person name="Li F.W."/>
            <person name="Wang L."/>
        </authorList>
    </citation>
    <scope>NUCLEOTIDE SEQUENCE [LARGE SCALE GENOMIC DNA]</scope>
    <source>
        <strain evidence="2">cv. PW_Plant_1</strain>
    </source>
</reference>